<evidence type="ECO:0000256" key="5">
    <source>
        <dbReference type="ARBA" id="ARBA00022490"/>
    </source>
</evidence>
<accession>A0ABQ6N339</accession>
<organism evidence="11 12">
    <name type="scientific">Tetraparma gracilis</name>
    <dbReference type="NCBI Taxonomy" id="2962635"/>
    <lineage>
        <taxon>Eukaryota</taxon>
        <taxon>Sar</taxon>
        <taxon>Stramenopiles</taxon>
        <taxon>Ochrophyta</taxon>
        <taxon>Bolidophyceae</taxon>
        <taxon>Parmales</taxon>
        <taxon>Triparmaceae</taxon>
        <taxon>Tetraparma</taxon>
    </lineage>
</organism>
<comment type="subcellular location">
    <subcellularLocation>
        <location evidence="1">Cell projection</location>
        <location evidence="1">Cilium membrane</location>
    </subcellularLocation>
    <subcellularLocation>
        <location evidence="2">Cytoplasm</location>
        <location evidence="2">Cytoskeleton</location>
        <location evidence="2">Microtubule organizing center</location>
        <location evidence="2">Centrosome</location>
        <location evidence="2">Centriolar satellite</location>
    </subcellularLocation>
</comment>
<feature type="domain" description="BBSome complex member BBS5 PH" evidence="10">
    <location>
        <begin position="165"/>
        <end position="219"/>
    </location>
</feature>
<gene>
    <name evidence="11" type="ORF">TeGR_g9620</name>
</gene>
<keyword evidence="12" id="KW-1185">Reference proteome</keyword>
<evidence type="ECO:0000256" key="4">
    <source>
        <dbReference type="ARBA" id="ARBA00022475"/>
    </source>
</evidence>
<keyword evidence="7" id="KW-0472">Membrane</keyword>
<dbReference type="PIRSF" id="PIRSF010072">
    <property type="entry name" value="DUF1448"/>
    <property type="match status" value="1"/>
</dbReference>
<name>A0ABQ6N339_9STRA</name>
<evidence type="ECO:0000313" key="11">
    <source>
        <dbReference type="EMBL" id="GMI38404.1"/>
    </source>
</evidence>
<keyword evidence="5" id="KW-0963">Cytoplasm</keyword>
<evidence type="ECO:0000256" key="7">
    <source>
        <dbReference type="ARBA" id="ARBA00023136"/>
    </source>
</evidence>
<keyword evidence="8" id="KW-0206">Cytoskeleton</keyword>
<dbReference type="EMBL" id="BRYB01002029">
    <property type="protein sequence ID" value="GMI38404.1"/>
    <property type="molecule type" value="Genomic_DNA"/>
</dbReference>
<evidence type="ECO:0000256" key="8">
    <source>
        <dbReference type="ARBA" id="ARBA00023212"/>
    </source>
</evidence>
<evidence type="ECO:0000259" key="10">
    <source>
        <dbReference type="SMART" id="SM00683"/>
    </source>
</evidence>
<sequence>MSPQDPAGSPGAYIWQDREIRFDCHPRNLVARPGEYVIDSINSVEDTKGNNGERGSLIVTNLRIIWASHKKSHTNLSIGFNTVLSITIRKAKSKLRGPTSALYIMTKFASSRFEFIFTSLVKSSPRLFTSVQAVLRAYETSKLYRDLKLRGSIIRDMQLVLLPLEQVYNRVPDTWNLSSDQGNLGCFFITNVRVVWHANLAQNFNVSVPYMQIKSVKVKESKFGRALVIETQPKCGGYILGFRLHPPEQLDVVHKEIMSLFNIFAQNPVFGVDFQEEAEQPSLDQLKVARVDDDVEIVDTDANDAFAAYYADGGQGEGETEITFDTDIGLATESLPEGYTMSNLWTVAGE</sequence>
<comment type="similarity">
    <text evidence="3">Belongs to the BBS5 family.</text>
</comment>
<keyword evidence="4" id="KW-1003">Cell membrane</keyword>
<evidence type="ECO:0000256" key="3">
    <source>
        <dbReference type="ARBA" id="ARBA00005822"/>
    </source>
</evidence>
<dbReference type="PANTHER" id="PTHR21351:SF0">
    <property type="entry name" value="BARDET-BIEDL SYNDROME 5 PROTEIN"/>
    <property type="match status" value="1"/>
</dbReference>
<dbReference type="InterPro" id="IPR014003">
    <property type="entry name" value="BBS5_PH"/>
</dbReference>
<comment type="caution">
    <text evidence="11">The sequence shown here is derived from an EMBL/GenBank/DDBJ whole genome shotgun (WGS) entry which is preliminary data.</text>
</comment>
<dbReference type="Proteomes" id="UP001165060">
    <property type="component" value="Unassembled WGS sequence"/>
</dbReference>
<evidence type="ECO:0000256" key="1">
    <source>
        <dbReference type="ARBA" id="ARBA00004309"/>
    </source>
</evidence>
<dbReference type="InterPro" id="IPR030804">
    <property type="entry name" value="BBS5/fem-3"/>
</dbReference>
<keyword evidence="6" id="KW-0969">Cilium</keyword>
<dbReference type="InterPro" id="IPR006606">
    <property type="entry name" value="BBL5"/>
</dbReference>
<reference evidence="11 12" key="1">
    <citation type="journal article" date="2023" name="Commun. Biol.">
        <title>Genome analysis of Parmales, the sister group of diatoms, reveals the evolutionary specialization of diatoms from phago-mixotrophs to photoautotrophs.</title>
        <authorList>
            <person name="Ban H."/>
            <person name="Sato S."/>
            <person name="Yoshikawa S."/>
            <person name="Yamada K."/>
            <person name="Nakamura Y."/>
            <person name="Ichinomiya M."/>
            <person name="Sato N."/>
            <person name="Blanc-Mathieu R."/>
            <person name="Endo H."/>
            <person name="Kuwata A."/>
            <person name="Ogata H."/>
        </authorList>
    </citation>
    <scope>NUCLEOTIDE SEQUENCE [LARGE SCALE GENOMIC DNA]</scope>
</reference>
<evidence type="ECO:0000256" key="9">
    <source>
        <dbReference type="ARBA" id="ARBA00023273"/>
    </source>
</evidence>
<keyword evidence="9" id="KW-0966">Cell projection</keyword>
<feature type="domain" description="BBSome complex member BBS5 PH" evidence="10">
    <location>
        <begin position="35"/>
        <end position="89"/>
    </location>
</feature>
<protein>
    <recommendedName>
        <fullName evidence="10">BBSome complex member BBS5 PH domain-containing protein</fullName>
    </recommendedName>
</protein>
<dbReference type="SMART" id="SM00683">
    <property type="entry name" value="DM16"/>
    <property type="match status" value="2"/>
</dbReference>
<evidence type="ECO:0000313" key="12">
    <source>
        <dbReference type="Proteomes" id="UP001165060"/>
    </source>
</evidence>
<proteinExistence type="inferred from homology"/>
<evidence type="ECO:0000256" key="6">
    <source>
        <dbReference type="ARBA" id="ARBA00023069"/>
    </source>
</evidence>
<dbReference type="PANTHER" id="PTHR21351">
    <property type="entry name" value="BARDET-BIEDL SYNDROME PROTEIN 5"/>
    <property type="match status" value="1"/>
</dbReference>
<dbReference type="Pfam" id="PF07289">
    <property type="entry name" value="BBL5"/>
    <property type="match status" value="1"/>
</dbReference>
<evidence type="ECO:0000256" key="2">
    <source>
        <dbReference type="ARBA" id="ARBA00004607"/>
    </source>
</evidence>